<evidence type="ECO:0000256" key="1">
    <source>
        <dbReference type="SAM" id="Phobius"/>
    </source>
</evidence>
<feature type="transmembrane region" description="Helical" evidence="1">
    <location>
        <begin position="126"/>
        <end position="150"/>
    </location>
</feature>
<organism evidence="2 3">
    <name type="scientific">Paralvinella palmiformis</name>
    <dbReference type="NCBI Taxonomy" id="53620"/>
    <lineage>
        <taxon>Eukaryota</taxon>
        <taxon>Metazoa</taxon>
        <taxon>Spiralia</taxon>
        <taxon>Lophotrochozoa</taxon>
        <taxon>Annelida</taxon>
        <taxon>Polychaeta</taxon>
        <taxon>Sedentaria</taxon>
        <taxon>Canalipalpata</taxon>
        <taxon>Terebellida</taxon>
        <taxon>Terebelliformia</taxon>
        <taxon>Alvinellidae</taxon>
        <taxon>Paralvinella</taxon>
    </lineage>
</organism>
<feature type="transmembrane region" description="Helical" evidence="1">
    <location>
        <begin position="9"/>
        <end position="29"/>
    </location>
</feature>
<sequence length="185" mass="20449">MVVFRGDPCGIICVLITYGAVVYADYVVVRQLVLPTMSATLWGAFNIVAFNLVVFLMLVAHVRAVFSDPGIVPLPKTSLDFSDIHSGKKMDKFLFYVGVSSLYAVSLVILAWILDPKGKSAESQHARIMHSIILTVESVLFGLFVIAIGCDQVRVLPSSRSPVYNWLWPFSTTHVLPDPLDDYTV</sequence>
<feature type="transmembrane region" description="Helical" evidence="1">
    <location>
        <begin position="41"/>
        <end position="66"/>
    </location>
</feature>
<protein>
    <submittedName>
        <fullName evidence="2">Uncharacterized protein</fullName>
    </submittedName>
</protein>
<keyword evidence="1" id="KW-1133">Transmembrane helix</keyword>
<comment type="caution">
    <text evidence="2">The sequence shown here is derived from an EMBL/GenBank/DDBJ whole genome shotgun (WGS) entry which is preliminary data.</text>
</comment>
<evidence type="ECO:0000313" key="2">
    <source>
        <dbReference type="EMBL" id="KAK2170000.1"/>
    </source>
</evidence>
<dbReference type="EMBL" id="JAODUP010000005">
    <property type="protein sequence ID" value="KAK2170000.1"/>
    <property type="molecule type" value="Genomic_DNA"/>
</dbReference>
<feature type="transmembrane region" description="Helical" evidence="1">
    <location>
        <begin position="93"/>
        <end position="114"/>
    </location>
</feature>
<keyword evidence="3" id="KW-1185">Reference proteome</keyword>
<evidence type="ECO:0000313" key="3">
    <source>
        <dbReference type="Proteomes" id="UP001208570"/>
    </source>
</evidence>
<proteinExistence type="predicted"/>
<name>A0AAD9KF92_9ANNE</name>
<keyword evidence="1" id="KW-0472">Membrane</keyword>
<accession>A0AAD9KF92</accession>
<dbReference type="Proteomes" id="UP001208570">
    <property type="component" value="Unassembled WGS sequence"/>
</dbReference>
<gene>
    <name evidence="2" type="ORF">LSH36_5g15063</name>
</gene>
<dbReference type="AlphaFoldDB" id="A0AAD9KF92"/>
<reference evidence="2" key="1">
    <citation type="journal article" date="2023" name="Mol. Biol. Evol.">
        <title>Third-Generation Sequencing Reveals the Adaptive Role of the Epigenome in Three Deep-Sea Polychaetes.</title>
        <authorList>
            <person name="Perez M."/>
            <person name="Aroh O."/>
            <person name="Sun Y."/>
            <person name="Lan Y."/>
            <person name="Juniper S.K."/>
            <person name="Young C.R."/>
            <person name="Angers B."/>
            <person name="Qian P.Y."/>
        </authorList>
    </citation>
    <scope>NUCLEOTIDE SEQUENCE</scope>
    <source>
        <strain evidence="2">P08H-3</strain>
    </source>
</reference>
<keyword evidence="1" id="KW-0812">Transmembrane</keyword>